<protein>
    <submittedName>
        <fullName evidence="1">Uncharacterized protein</fullName>
    </submittedName>
</protein>
<comment type="caution">
    <text evidence="1">The sequence shown here is derived from an EMBL/GenBank/DDBJ whole genome shotgun (WGS) entry which is preliminary data.</text>
</comment>
<name>A0A645HVU1_9ZZZZ</name>
<proteinExistence type="predicted"/>
<gene>
    <name evidence="1" type="ORF">SDC9_190139</name>
</gene>
<accession>A0A645HVU1</accession>
<dbReference type="EMBL" id="VSSQ01100416">
    <property type="protein sequence ID" value="MPN42582.1"/>
    <property type="molecule type" value="Genomic_DNA"/>
</dbReference>
<evidence type="ECO:0000313" key="1">
    <source>
        <dbReference type="EMBL" id="MPN42582.1"/>
    </source>
</evidence>
<reference evidence="1" key="1">
    <citation type="submission" date="2019-08" db="EMBL/GenBank/DDBJ databases">
        <authorList>
            <person name="Kucharzyk K."/>
            <person name="Murdoch R.W."/>
            <person name="Higgins S."/>
            <person name="Loffler F."/>
        </authorList>
    </citation>
    <scope>NUCLEOTIDE SEQUENCE</scope>
</reference>
<organism evidence="1">
    <name type="scientific">bioreactor metagenome</name>
    <dbReference type="NCBI Taxonomy" id="1076179"/>
    <lineage>
        <taxon>unclassified sequences</taxon>
        <taxon>metagenomes</taxon>
        <taxon>ecological metagenomes</taxon>
    </lineage>
</organism>
<sequence length="61" mass="7116">MEQEGYVKKVPFKGTDGNEYLIKFFTLTNGTDVEVGQYRKNSKGEWEEIILDPEKCLEKKN</sequence>
<dbReference type="AlphaFoldDB" id="A0A645HVU1"/>